<evidence type="ECO:0000313" key="2">
    <source>
        <dbReference type="EMBL" id="ARS54539.1"/>
    </source>
</evidence>
<organism evidence="2 3">
    <name type="scientific">Kushneria konosiri</name>
    <dbReference type="NCBI Taxonomy" id="698828"/>
    <lineage>
        <taxon>Bacteria</taxon>
        <taxon>Pseudomonadati</taxon>
        <taxon>Pseudomonadota</taxon>
        <taxon>Gammaproteobacteria</taxon>
        <taxon>Oceanospirillales</taxon>
        <taxon>Halomonadaceae</taxon>
        <taxon>Kushneria</taxon>
    </lineage>
</organism>
<accession>A0A2Z2HAI8</accession>
<dbReference type="InterPro" id="IPR019960">
    <property type="entry name" value="T1SS_VCA0849"/>
</dbReference>
<keyword evidence="3" id="KW-1185">Reference proteome</keyword>
<sequence length="122" mass="12323">MRGDQGTSASPAVDRITDFTRGSGGDVLDLSDLLDIGGSGSNAQDASLASQYLHFVKGEASGAPGTAGSNSSTLEIKTDGPGGSVTQKIVFSGVDFTTLGNSDTEIIKTLLDNGNLKTNLDG</sequence>
<dbReference type="Proteomes" id="UP000250025">
    <property type="component" value="Chromosome"/>
</dbReference>
<protein>
    <recommendedName>
        <fullName evidence="4">Type I secretion C-terminal target domain-containing protein</fullName>
    </recommendedName>
</protein>
<feature type="region of interest" description="Disordered" evidence="1">
    <location>
        <begin position="1"/>
        <end position="28"/>
    </location>
</feature>
<evidence type="ECO:0000313" key="3">
    <source>
        <dbReference type="Proteomes" id="UP000250025"/>
    </source>
</evidence>
<feature type="compositionally biased region" description="Polar residues" evidence="1">
    <location>
        <begin position="1"/>
        <end position="10"/>
    </location>
</feature>
<gene>
    <name evidence="2" type="ORF">B9G99_10235</name>
</gene>
<name>A0A2Z2HAI8_9GAMM</name>
<feature type="region of interest" description="Disordered" evidence="1">
    <location>
        <begin position="59"/>
        <end position="79"/>
    </location>
</feature>
<dbReference type="AlphaFoldDB" id="A0A2Z2HAI8"/>
<dbReference type="EMBL" id="CP021323">
    <property type="protein sequence ID" value="ARS54539.1"/>
    <property type="molecule type" value="Genomic_DNA"/>
</dbReference>
<dbReference type="KEGG" id="kus:B9G99_10235"/>
<reference evidence="2 3" key="1">
    <citation type="journal article" date="2017" name="Int. J. Syst. Evol. Microbiol.">
        <title>Kushneria konosiri sp. nov., isolated from the Korean salt-fermented seafood Daemi-jeot.</title>
        <authorList>
            <person name="Yun J.H."/>
            <person name="Park S.K."/>
            <person name="Lee J.Y."/>
            <person name="Jung M.J."/>
            <person name="Bae J.W."/>
        </authorList>
    </citation>
    <scope>NUCLEOTIDE SEQUENCE [LARGE SCALE GENOMIC DNA]</scope>
    <source>
        <strain evidence="2 3">X49</strain>
    </source>
</reference>
<evidence type="ECO:0008006" key="4">
    <source>
        <dbReference type="Google" id="ProtNLM"/>
    </source>
</evidence>
<proteinExistence type="predicted"/>
<evidence type="ECO:0000256" key="1">
    <source>
        <dbReference type="SAM" id="MobiDB-lite"/>
    </source>
</evidence>
<dbReference type="NCBIfam" id="TIGR03661">
    <property type="entry name" value="T1SS_VCA0849"/>
    <property type="match status" value="1"/>
</dbReference>